<evidence type="ECO:0000313" key="3">
    <source>
        <dbReference type="Proteomes" id="UP001430953"/>
    </source>
</evidence>
<organism evidence="2 3">
    <name type="scientific">Cardiocondyla obscurior</name>
    <dbReference type="NCBI Taxonomy" id="286306"/>
    <lineage>
        <taxon>Eukaryota</taxon>
        <taxon>Metazoa</taxon>
        <taxon>Ecdysozoa</taxon>
        <taxon>Arthropoda</taxon>
        <taxon>Hexapoda</taxon>
        <taxon>Insecta</taxon>
        <taxon>Pterygota</taxon>
        <taxon>Neoptera</taxon>
        <taxon>Endopterygota</taxon>
        <taxon>Hymenoptera</taxon>
        <taxon>Apocrita</taxon>
        <taxon>Aculeata</taxon>
        <taxon>Formicoidea</taxon>
        <taxon>Formicidae</taxon>
        <taxon>Myrmicinae</taxon>
        <taxon>Cardiocondyla</taxon>
    </lineage>
</organism>
<comment type="caution">
    <text evidence="2">The sequence shown here is derived from an EMBL/GenBank/DDBJ whole genome shotgun (WGS) entry which is preliminary data.</text>
</comment>
<evidence type="ECO:0000313" key="2">
    <source>
        <dbReference type="EMBL" id="KAL0105193.1"/>
    </source>
</evidence>
<proteinExistence type="predicted"/>
<keyword evidence="3" id="KW-1185">Reference proteome</keyword>
<feature type="compositionally biased region" description="Basic residues" evidence="1">
    <location>
        <begin position="125"/>
        <end position="134"/>
    </location>
</feature>
<reference evidence="2 3" key="1">
    <citation type="submission" date="2023-03" db="EMBL/GenBank/DDBJ databases">
        <title>High recombination rates correlate with genetic variation in Cardiocondyla obscurior ants.</title>
        <authorList>
            <person name="Errbii M."/>
        </authorList>
    </citation>
    <scope>NUCLEOTIDE SEQUENCE [LARGE SCALE GENOMIC DNA]</scope>
    <source>
        <strain evidence="2">Alpha-2009</strain>
        <tissue evidence="2">Whole body</tissue>
    </source>
</reference>
<evidence type="ECO:0000256" key="1">
    <source>
        <dbReference type="SAM" id="MobiDB-lite"/>
    </source>
</evidence>
<dbReference type="AlphaFoldDB" id="A0AAW2EN72"/>
<name>A0AAW2EN72_9HYME</name>
<dbReference type="EMBL" id="JADYXP020000019">
    <property type="protein sequence ID" value="KAL0105193.1"/>
    <property type="molecule type" value="Genomic_DNA"/>
</dbReference>
<feature type="compositionally biased region" description="Basic residues" evidence="1">
    <location>
        <begin position="45"/>
        <end position="79"/>
    </location>
</feature>
<sequence length="134" mass="15938">MLKLHRLTTRRALEEVGKNGALRARPPPFAPLRRGDDETHVNSRQQHRCLHHRYRRRRHHHGAATTTRHRRRYRRRMKSVRPECTTREGRGSLPRVRPAVPACGTRARASARFARSRQSKLERLHRGKKKKEKR</sequence>
<feature type="region of interest" description="Disordered" evidence="1">
    <location>
        <begin position="21"/>
        <end position="134"/>
    </location>
</feature>
<protein>
    <submittedName>
        <fullName evidence="2">Uncharacterized protein</fullName>
    </submittedName>
</protein>
<accession>A0AAW2EN72</accession>
<dbReference type="Proteomes" id="UP001430953">
    <property type="component" value="Unassembled WGS sequence"/>
</dbReference>
<feature type="compositionally biased region" description="Basic and acidic residues" evidence="1">
    <location>
        <begin position="80"/>
        <end position="90"/>
    </location>
</feature>
<gene>
    <name evidence="2" type="ORF">PUN28_016678</name>
</gene>